<evidence type="ECO:0000256" key="1">
    <source>
        <dbReference type="ARBA" id="ARBA00004613"/>
    </source>
</evidence>
<comment type="caution">
    <text evidence="6">The sequence shown here is derived from an EMBL/GenBank/DDBJ whole genome shotgun (WGS) entry which is preliminary data.</text>
</comment>
<evidence type="ECO:0000313" key="7">
    <source>
        <dbReference type="Proteomes" id="UP001632037"/>
    </source>
</evidence>
<reference evidence="6 7" key="1">
    <citation type="submission" date="2024-09" db="EMBL/GenBank/DDBJ databases">
        <title>Genome sequencing and assembly of Phytophthora oleae, isolate VK10A, causative agent of rot of olive drupes.</title>
        <authorList>
            <person name="Conti Taguali S."/>
            <person name="Riolo M."/>
            <person name="La Spada F."/>
            <person name="Cacciola S.O."/>
            <person name="Dionisio G."/>
        </authorList>
    </citation>
    <scope>NUCLEOTIDE SEQUENCE [LARGE SCALE GENOMIC DNA]</scope>
    <source>
        <strain evidence="6 7">VK10A</strain>
    </source>
</reference>
<evidence type="ECO:0000256" key="4">
    <source>
        <dbReference type="ARBA" id="ARBA00022729"/>
    </source>
</evidence>
<name>A0ABD3FVL4_9STRA</name>
<evidence type="ECO:0000256" key="3">
    <source>
        <dbReference type="ARBA" id="ARBA00022525"/>
    </source>
</evidence>
<dbReference type="AlphaFoldDB" id="A0ABD3FVL4"/>
<keyword evidence="4 5" id="KW-0732">Signal</keyword>
<keyword evidence="3 5" id="KW-0964">Secreted</keyword>
<dbReference type="Pfam" id="PF16810">
    <property type="entry name" value="RXLR"/>
    <property type="match status" value="1"/>
</dbReference>
<dbReference type="EMBL" id="JBIMZQ010000006">
    <property type="protein sequence ID" value="KAL3670778.1"/>
    <property type="molecule type" value="Genomic_DNA"/>
</dbReference>
<evidence type="ECO:0000313" key="6">
    <source>
        <dbReference type="EMBL" id="KAL3670778.1"/>
    </source>
</evidence>
<comment type="domain">
    <text evidence="5">The RxLR-dEER motif acts to carry the protein into the host cell cytoplasm through binding to cell surface phosphatidylinositol-3-phosphate.</text>
</comment>
<comment type="function">
    <text evidence="5">Effector that suppresses plant defense responses during pathogen infection.</text>
</comment>
<feature type="chain" id="PRO_5044949332" description="RxLR effector protein" evidence="5">
    <location>
        <begin position="20"/>
        <end position="130"/>
    </location>
</feature>
<keyword evidence="7" id="KW-1185">Reference proteome</keyword>
<dbReference type="InterPro" id="IPR031825">
    <property type="entry name" value="RXLR"/>
</dbReference>
<comment type="subcellular location">
    <subcellularLocation>
        <location evidence="1 5">Secreted</location>
    </subcellularLocation>
</comment>
<organism evidence="6 7">
    <name type="scientific">Phytophthora oleae</name>
    <dbReference type="NCBI Taxonomy" id="2107226"/>
    <lineage>
        <taxon>Eukaryota</taxon>
        <taxon>Sar</taxon>
        <taxon>Stramenopiles</taxon>
        <taxon>Oomycota</taxon>
        <taxon>Peronosporomycetes</taxon>
        <taxon>Peronosporales</taxon>
        <taxon>Peronosporaceae</taxon>
        <taxon>Phytophthora</taxon>
    </lineage>
</organism>
<dbReference type="Proteomes" id="UP001632037">
    <property type="component" value="Unassembled WGS sequence"/>
</dbReference>
<sequence length="130" mass="14672">MRFSFLLLAAVALLASCDAAVTRDSNVLKTQELEPKVQRNLRVSTTDDDSEERAIGNISKVDDAADDASKNLTFMINMFKEWDELPKAQIFARMFKETTPNEFAGMWVMYKAYQKLGADDLIKTLQAKAK</sequence>
<protein>
    <recommendedName>
        <fullName evidence="5">RxLR effector protein</fullName>
    </recommendedName>
</protein>
<dbReference type="PROSITE" id="PS51257">
    <property type="entry name" value="PROKAR_LIPOPROTEIN"/>
    <property type="match status" value="1"/>
</dbReference>
<proteinExistence type="inferred from homology"/>
<gene>
    <name evidence="6" type="ORF">V7S43_003964</name>
</gene>
<evidence type="ECO:0000256" key="2">
    <source>
        <dbReference type="ARBA" id="ARBA00010400"/>
    </source>
</evidence>
<comment type="similarity">
    <text evidence="2 5">Belongs to the RxLR effector family.</text>
</comment>
<feature type="signal peptide" evidence="5">
    <location>
        <begin position="1"/>
        <end position="19"/>
    </location>
</feature>
<accession>A0ABD3FVL4</accession>
<evidence type="ECO:0000256" key="5">
    <source>
        <dbReference type="RuleBase" id="RU367124"/>
    </source>
</evidence>